<organism evidence="1">
    <name type="scientific">marine sediment metagenome</name>
    <dbReference type="NCBI Taxonomy" id="412755"/>
    <lineage>
        <taxon>unclassified sequences</taxon>
        <taxon>metagenomes</taxon>
        <taxon>ecological metagenomes</taxon>
    </lineage>
</organism>
<sequence length="90" mass="10556">MDINTKTNIRITGKVATRVYYYKNKELVSRAYFIPVQPGTGAQLSWWNVFKAGVAAWQVLTQGEKDELDQRARRHKFSGFNLFMREWLTL</sequence>
<dbReference type="AlphaFoldDB" id="A0A0F9LT49"/>
<proteinExistence type="predicted"/>
<reference evidence="1" key="1">
    <citation type="journal article" date="2015" name="Nature">
        <title>Complex archaea that bridge the gap between prokaryotes and eukaryotes.</title>
        <authorList>
            <person name="Spang A."/>
            <person name="Saw J.H."/>
            <person name="Jorgensen S.L."/>
            <person name="Zaremba-Niedzwiedzka K."/>
            <person name="Martijn J."/>
            <person name="Lind A.E."/>
            <person name="van Eijk R."/>
            <person name="Schleper C."/>
            <person name="Guy L."/>
            <person name="Ettema T.J."/>
        </authorList>
    </citation>
    <scope>NUCLEOTIDE SEQUENCE</scope>
</reference>
<dbReference type="EMBL" id="LAZR01006696">
    <property type="protein sequence ID" value="KKM90246.1"/>
    <property type="molecule type" value="Genomic_DNA"/>
</dbReference>
<protein>
    <submittedName>
        <fullName evidence="1">Uncharacterized protein</fullName>
    </submittedName>
</protein>
<accession>A0A0F9LT49</accession>
<comment type="caution">
    <text evidence="1">The sequence shown here is derived from an EMBL/GenBank/DDBJ whole genome shotgun (WGS) entry which is preliminary data.</text>
</comment>
<gene>
    <name evidence="1" type="ORF">LCGC14_1240550</name>
</gene>
<evidence type="ECO:0000313" key="1">
    <source>
        <dbReference type="EMBL" id="KKM90246.1"/>
    </source>
</evidence>
<name>A0A0F9LT49_9ZZZZ</name>